<dbReference type="PROSITE" id="PS00067">
    <property type="entry name" value="3HCDH"/>
    <property type="match status" value="1"/>
</dbReference>
<name>A0A831WB19_9GAMM</name>
<dbReference type="EMBL" id="DRKP01000116">
    <property type="protein sequence ID" value="HEB96772.1"/>
    <property type="molecule type" value="Genomic_DNA"/>
</dbReference>
<feature type="domain" description="3-hydroxyacyl-CoA dehydrogenase C-terminal" evidence="4">
    <location>
        <begin position="19"/>
        <end position="110"/>
    </location>
</feature>
<dbReference type="GO" id="GO:0006635">
    <property type="term" value="P:fatty acid beta-oxidation"/>
    <property type="evidence" value="ECO:0007669"/>
    <property type="project" value="TreeGrafter"/>
</dbReference>
<dbReference type="InterPro" id="IPR006180">
    <property type="entry name" value="3-OHacyl-CoA_DH_CS"/>
</dbReference>
<dbReference type="Gene3D" id="1.10.1040.10">
    <property type="entry name" value="N-(1-d-carboxylethyl)-l-norvaline Dehydrogenase, domain 2"/>
    <property type="match status" value="2"/>
</dbReference>
<dbReference type="PANTHER" id="PTHR43612">
    <property type="entry name" value="TRIFUNCTIONAL ENZYME SUBUNIT ALPHA"/>
    <property type="match status" value="1"/>
</dbReference>
<proteinExistence type="inferred from homology"/>
<sequence length="236" mass="25524">AAFVRRIDRLPLPVRSAPGFLVNRILLPYLLEAVQLLQEGVPPAIVDRAATGFGMPVGPVRLADQVGLDICLAVAEKLQPGHGEPLPALLREKVEAGELGRKSGTGFYRYDDRGRPLGGGGGRGPVDAELADRMIYRLLNESLACLREGLVADADLLDAGVVFGTGFAPFRGGPLRHIRETGPRRCRQRLAELERQHGERFRADAGWDLLSPPDTARQSMAAGDLPPPGHRPAFHL</sequence>
<gene>
    <name evidence="5" type="ORF">ENI96_10130</name>
</gene>
<evidence type="ECO:0000256" key="2">
    <source>
        <dbReference type="ARBA" id="ARBA00023002"/>
    </source>
</evidence>
<comment type="similarity">
    <text evidence="1">Belongs to the 3-hydroxyacyl-CoA dehydrogenase family.</text>
</comment>
<evidence type="ECO:0000256" key="3">
    <source>
        <dbReference type="SAM" id="MobiDB-lite"/>
    </source>
</evidence>
<dbReference type="GO" id="GO:0016509">
    <property type="term" value="F:long-chain (3S)-3-hydroxyacyl-CoA dehydrogenase (NAD+) activity"/>
    <property type="evidence" value="ECO:0007669"/>
    <property type="project" value="TreeGrafter"/>
</dbReference>
<dbReference type="InterPro" id="IPR013328">
    <property type="entry name" value="6PGD_dom2"/>
</dbReference>
<dbReference type="InterPro" id="IPR050136">
    <property type="entry name" value="FA_oxidation_alpha_subunit"/>
</dbReference>
<dbReference type="Pfam" id="PF00725">
    <property type="entry name" value="3HCDH"/>
    <property type="match status" value="1"/>
</dbReference>
<keyword evidence="2" id="KW-0560">Oxidoreductase</keyword>
<dbReference type="PANTHER" id="PTHR43612:SF3">
    <property type="entry name" value="TRIFUNCTIONAL ENZYME SUBUNIT ALPHA, MITOCHONDRIAL"/>
    <property type="match status" value="1"/>
</dbReference>
<organism evidence="5">
    <name type="scientific">Sedimenticola thiotaurini</name>
    <dbReference type="NCBI Taxonomy" id="1543721"/>
    <lineage>
        <taxon>Bacteria</taxon>
        <taxon>Pseudomonadati</taxon>
        <taxon>Pseudomonadota</taxon>
        <taxon>Gammaproteobacteria</taxon>
        <taxon>Chromatiales</taxon>
        <taxon>Sedimenticolaceae</taxon>
        <taxon>Sedimenticola</taxon>
    </lineage>
</organism>
<dbReference type="GO" id="GO:0004300">
    <property type="term" value="F:enoyl-CoA hydratase activity"/>
    <property type="evidence" value="ECO:0007669"/>
    <property type="project" value="TreeGrafter"/>
</dbReference>
<protein>
    <recommendedName>
        <fullName evidence="4">3-hydroxyacyl-CoA dehydrogenase C-terminal domain-containing protein</fullName>
    </recommendedName>
</protein>
<feature type="non-terminal residue" evidence="5">
    <location>
        <position position="1"/>
    </location>
</feature>
<evidence type="ECO:0000256" key="1">
    <source>
        <dbReference type="ARBA" id="ARBA00009463"/>
    </source>
</evidence>
<dbReference type="InterPro" id="IPR008927">
    <property type="entry name" value="6-PGluconate_DH-like_C_sf"/>
</dbReference>
<reference evidence="5" key="1">
    <citation type="journal article" date="2020" name="mSystems">
        <title>Genome- and Community-Level Interaction Insights into Carbon Utilization and Element Cycling Functions of Hydrothermarchaeota in Hydrothermal Sediment.</title>
        <authorList>
            <person name="Zhou Z."/>
            <person name="Liu Y."/>
            <person name="Xu W."/>
            <person name="Pan J."/>
            <person name="Luo Z.H."/>
            <person name="Li M."/>
        </authorList>
    </citation>
    <scope>NUCLEOTIDE SEQUENCE [LARGE SCALE GENOMIC DNA]</scope>
    <source>
        <strain evidence="5">HyVt-443</strain>
    </source>
</reference>
<comment type="caution">
    <text evidence="5">The sequence shown here is derived from an EMBL/GenBank/DDBJ whole genome shotgun (WGS) entry which is preliminary data.</text>
</comment>
<dbReference type="AlphaFoldDB" id="A0A831WB19"/>
<dbReference type="Proteomes" id="UP000886251">
    <property type="component" value="Unassembled WGS sequence"/>
</dbReference>
<dbReference type="SUPFAM" id="SSF48179">
    <property type="entry name" value="6-phosphogluconate dehydrogenase C-terminal domain-like"/>
    <property type="match status" value="2"/>
</dbReference>
<evidence type="ECO:0000313" key="5">
    <source>
        <dbReference type="EMBL" id="HEB96772.1"/>
    </source>
</evidence>
<accession>A0A831WB19</accession>
<feature type="region of interest" description="Disordered" evidence="3">
    <location>
        <begin position="212"/>
        <end position="236"/>
    </location>
</feature>
<dbReference type="InterPro" id="IPR006108">
    <property type="entry name" value="3HC_DH_C"/>
</dbReference>
<evidence type="ECO:0000259" key="4">
    <source>
        <dbReference type="Pfam" id="PF00725"/>
    </source>
</evidence>